<keyword evidence="4" id="KW-1185">Reference proteome</keyword>
<evidence type="ECO:0000313" key="3">
    <source>
        <dbReference type="Ensembl" id="ENSATEP00000055163.1"/>
    </source>
</evidence>
<dbReference type="Proteomes" id="UP000265040">
    <property type="component" value="Chromosome 2"/>
</dbReference>
<name>A0A7N6AYU1_ANATE</name>
<proteinExistence type="inferred from homology"/>
<dbReference type="PANTHER" id="PTHR24117:SF8">
    <property type="entry name" value="BCL-6 COREPRESSOR"/>
    <property type="match status" value="1"/>
</dbReference>
<dbReference type="OrthoDB" id="3666223at2759"/>
<feature type="region of interest" description="Disordered" evidence="2">
    <location>
        <begin position="334"/>
        <end position="360"/>
    </location>
</feature>
<evidence type="ECO:0000256" key="2">
    <source>
        <dbReference type="SAM" id="MobiDB-lite"/>
    </source>
</evidence>
<protein>
    <recommendedName>
        <fullName evidence="5">BCL6 corepressor</fullName>
    </recommendedName>
</protein>
<reference evidence="3" key="1">
    <citation type="submission" date="2021-04" db="EMBL/GenBank/DDBJ databases">
        <authorList>
            <consortium name="Wellcome Sanger Institute Data Sharing"/>
        </authorList>
    </citation>
    <scope>NUCLEOTIDE SEQUENCE [LARGE SCALE GENOMIC DNA]</scope>
</reference>
<evidence type="ECO:0000313" key="4">
    <source>
        <dbReference type="Proteomes" id="UP000265040"/>
    </source>
</evidence>
<accession>A0A7N6AYU1</accession>
<dbReference type="GeneTree" id="ENSGT01030000235020"/>
<dbReference type="GO" id="GO:0000122">
    <property type="term" value="P:negative regulation of transcription by RNA polymerase II"/>
    <property type="evidence" value="ECO:0007669"/>
    <property type="project" value="TreeGrafter"/>
</dbReference>
<dbReference type="InParanoid" id="A0A7N6AYU1"/>
<feature type="region of interest" description="Disordered" evidence="2">
    <location>
        <begin position="1"/>
        <end position="75"/>
    </location>
</feature>
<organism evidence="3 4">
    <name type="scientific">Anabas testudineus</name>
    <name type="common">Climbing perch</name>
    <name type="synonym">Anthias testudineus</name>
    <dbReference type="NCBI Taxonomy" id="64144"/>
    <lineage>
        <taxon>Eukaryota</taxon>
        <taxon>Metazoa</taxon>
        <taxon>Chordata</taxon>
        <taxon>Craniata</taxon>
        <taxon>Vertebrata</taxon>
        <taxon>Euteleostomi</taxon>
        <taxon>Actinopterygii</taxon>
        <taxon>Neopterygii</taxon>
        <taxon>Teleostei</taxon>
        <taxon>Neoteleostei</taxon>
        <taxon>Acanthomorphata</taxon>
        <taxon>Anabantaria</taxon>
        <taxon>Anabantiformes</taxon>
        <taxon>Anabantoidei</taxon>
        <taxon>Anabantidae</taxon>
        <taxon>Anabas</taxon>
    </lineage>
</organism>
<comment type="similarity">
    <text evidence="1">Belongs to the BCOR family.</text>
</comment>
<dbReference type="PANTHER" id="PTHR24117">
    <property type="entry name" value="AGAP007537-PB"/>
    <property type="match status" value="1"/>
</dbReference>
<evidence type="ECO:0008006" key="5">
    <source>
        <dbReference type="Google" id="ProtNLM"/>
    </source>
</evidence>
<feature type="compositionally biased region" description="Low complexity" evidence="2">
    <location>
        <begin position="32"/>
        <end position="50"/>
    </location>
</feature>
<feature type="region of interest" description="Disordered" evidence="2">
    <location>
        <begin position="188"/>
        <end position="222"/>
    </location>
</feature>
<feature type="compositionally biased region" description="Basic and acidic residues" evidence="2">
    <location>
        <begin position="208"/>
        <end position="218"/>
    </location>
</feature>
<reference evidence="3" key="2">
    <citation type="submission" date="2025-08" db="UniProtKB">
        <authorList>
            <consortium name="Ensembl"/>
        </authorList>
    </citation>
    <scope>IDENTIFICATION</scope>
</reference>
<dbReference type="GO" id="GO:0003714">
    <property type="term" value="F:transcription corepressor activity"/>
    <property type="evidence" value="ECO:0007669"/>
    <property type="project" value="TreeGrafter"/>
</dbReference>
<sequence length="412" mass="45438">MKDKSVDSAPHQPQPQSSPVSTAVEVNNRSNPASGGKPSVSSPSPKSKASNLEISSPDNKGETHTFPGKQNMTVAKPDTKENTLHFMEKGNTSSQIFDDSCLPPGFGYTNCYIPYSVAENLSLQHMTMQGKGPVYPHPVLLGSSSFYPPHIAPKHSLSYGVHPYQNSQEATSTPMSSYPGTDAKDQLELRSKSQDKPWIYRNSHKKRERDIRQEKDKSTNQSIKVSCKNLSTVKDDVICIDLVRDEADDYVSKKDSHPRKTLPSNQPAEHQLRLLALTCQVPPSSLNPSSLPLQEIISEEEEPLSPFPDIPEEHTIGPKRETLNPIFTSTSCVDGKKDLQHSTDTPADEDEGPSCSKNRRSGLTKRIANSSGYVGDRIKCTTTELYADSSKLSREQKALQVGQSTFTFSFVF</sequence>
<dbReference type="InterPro" id="IPR047144">
    <property type="entry name" value="BCOR-like"/>
</dbReference>
<dbReference type="Ensembl" id="ENSATET00000070779.1">
    <property type="protein sequence ID" value="ENSATEP00000055163.1"/>
    <property type="gene ID" value="ENSATEG00000029253.1"/>
</dbReference>
<dbReference type="GO" id="GO:0005634">
    <property type="term" value="C:nucleus"/>
    <property type="evidence" value="ECO:0007669"/>
    <property type="project" value="TreeGrafter"/>
</dbReference>
<evidence type="ECO:0000256" key="1">
    <source>
        <dbReference type="ARBA" id="ARBA00034703"/>
    </source>
</evidence>
<dbReference type="AlphaFoldDB" id="A0A7N6AYU1"/>
<reference evidence="3" key="3">
    <citation type="submission" date="2025-09" db="UniProtKB">
        <authorList>
            <consortium name="Ensembl"/>
        </authorList>
    </citation>
    <scope>IDENTIFICATION</scope>
</reference>